<name>A0A401GM91_9APHY</name>
<reference evidence="3 4" key="1">
    <citation type="journal article" date="2018" name="Sci. Rep.">
        <title>Genome sequence of the cauliflower mushroom Sparassis crispa (Hanabiratake) and its association with beneficial usage.</title>
        <authorList>
            <person name="Kiyama R."/>
            <person name="Furutani Y."/>
            <person name="Kawaguchi K."/>
            <person name="Nakanishi T."/>
        </authorList>
    </citation>
    <scope>NUCLEOTIDE SEQUENCE [LARGE SCALE GENOMIC DNA]</scope>
</reference>
<dbReference type="PANTHER" id="PTHR28160:SF1">
    <property type="entry name" value="LARGE RIBOSOMAL SUBUNIT PROTEIN ML57"/>
    <property type="match status" value="1"/>
</dbReference>
<dbReference type="GO" id="GO:0003735">
    <property type="term" value="F:structural constituent of ribosome"/>
    <property type="evidence" value="ECO:0007669"/>
    <property type="project" value="InterPro"/>
</dbReference>
<proteinExistence type="predicted"/>
<dbReference type="RefSeq" id="XP_027614228.1">
    <property type="nucleotide sequence ID" value="XM_027758427.1"/>
</dbReference>
<dbReference type="Pfam" id="PF14622">
    <property type="entry name" value="Ribonucleas_3_3"/>
    <property type="match status" value="1"/>
</dbReference>
<dbReference type="PANTHER" id="PTHR28160">
    <property type="entry name" value="54S RIBOSOMAL PROTEIN L15, MITOCHONDRIAL"/>
    <property type="match status" value="1"/>
</dbReference>
<evidence type="ECO:0000256" key="1">
    <source>
        <dbReference type="SAM" id="MobiDB-lite"/>
    </source>
</evidence>
<dbReference type="STRING" id="139825.A0A401GM91"/>
<evidence type="ECO:0000313" key="3">
    <source>
        <dbReference type="EMBL" id="GBE83315.1"/>
    </source>
</evidence>
<feature type="compositionally biased region" description="Polar residues" evidence="1">
    <location>
        <begin position="38"/>
        <end position="48"/>
    </location>
</feature>
<dbReference type="InterPro" id="IPR036389">
    <property type="entry name" value="RNase_III_sf"/>
</dbReference>
<dbReference type="GO" id="GO:0032543">
    <property type="term" value="P:mitochondrial translation"/>
    <property type="evidence" value="ECO:0007669"/>
    <property type="project" value="InterPro"/>
</dbReference>
<dbReference type="InterPro" id="IPR040030">
    <property type="entry name" value="Ribosomal_mL57"/>
</dbReference>
<evidence type="ECO:0000313" key="4">
    <source>
        <dbReference type="Proteomes" id="UP000287166"/>
    </source>
</evidence>
<accession>A0A401GM91</accession>
<sequence>MSKRLGHVLPVHRLRASQCRRAPSLICQKVQARAFSDVQQHSSNTPASGSHGFVQPRGAASPGTASASIEELEEHLNELFPPLKFPPDLAARILTHSSHPEAVQRHNARLSFIGRRVLQSYLLLFLHGSPALQPVHEYELIAARAINTYMLGEFVAPHWELGRVLRWTPVHTGPLSMAAVQRENVRDVLGRLGSEASRSVGMYKVHGTAVEAVVGGVFHQFGGSVAHRLFHTRMLPHLLLPGRSEGLHDVFHEHALQVCQQMGGPNGALVVPS</sequence>
<feature type="region of interest" description="Disordered" evidence="1">
    <location>
        <begin position="38"/>
        <end position="66"/>
    </location>
</feature>
<organism evidence="3 4">
    <name type="scientific">Sparassis crispa</name>
    <dbReference type="NCBI Taxonomy" id="139825"/>
    <lineage>
        <taxon>Eukaryota</taxon>
        <taxon>Fungi</taxon>
        <taxon>Dikarya</taxon>
        <taxon>Basidiomycota</taxon>
        <taxon>Agaricomycotina</taxon>
        <taxon>Agaricomycetes</taxon>
        <taxon>Polyporales</taxon>
        <taxon>Sparassidaceae</taxon>
        <taxon>Sparassis</taxon>
    </lineage>
</organism>
<dbReference type="GO" id="GO:0005762">
    <property type="term" value="C:mitochondrial large ribosomal subunit"/>
    <property type="evidence" value="ECO:0007669"/>
    <property type="project" value="InterPro"/>
</dbReference>
<protein>
    <recommendedName>
        <fullName evidence="2">RNase III domain-containing protein</fullName>
    </recommendedName>
</protein>
<dbReference type="GO" id="GO:0004525">
    <property type="term" value="F:ribonuclease III activity"/>
    <property type="evidence" value="ECO:0007669"/>
    <property type="project" value="InterPro"/>
</dbReference>
<dbReference type="Proteomes" id="UP000287166">
    <property type="component" value="Unassembled WGS sequence"/>
</dbReference>
<gene>
    <name evidence="3" type="ORF">SCP_0503630</name>
</gene>
<dbReference type="InterPro" id="IPR000999">
    <property type="entry name" value="RNase_III_dom"/>
</dbReference>
<keyword evidence="4" id="KW-1185">Reference proteome</keyword>
<dbReference type="OrthoDB" id="2281895at2759"/>
<dbReference type="Gene3D" id="1.10.1520.10">
    <property type="entry name" value="Ribonuclease III domain"/>
    <property type="match status" value="1"/>
</dbReference>
<comment type="caution">
    <text evidence="3">The sequence shown here is derived from an EMBL/GenBank/DDBJ whole genome shotgun (WGS) entry which is preliminary data.</text>
</comment>
<evidence type="ECO:0000259" key="2">
    <source>
        <dbReference type="Pfam" id="PF14622"/>
    </source>
</evidence>
<dbReference type="GO" id="GO:0006396">
    <property type="term" value="P:RNA processing"/>
    <property type="evidence" value="ECO:0007669"/>
    <property type="project" value="InterPro"/>
</dbReference>
<dbReference type="GeneID" id="38780232"/>
<dbReference type="EMBL" id="BFAD01000005">
    <property type="protein sequence ID" value="GBE83315.1"/>
    <property type="molecule type" value="Genomic_DNA"/>
</dbReference>
<dbReference type="SUPFAM" id="SSF69065">
    <property type="entry name" value="RNase III domain-like"/>
    <property type="match status" value="1"/>
</dbReference>
<dbReference type="AlphaFoldDB" id="A0A401GM91"/>
<feature type="domain" description="RNase III" evidence="2">
    <location>
        <begin position="88"/>
        <end position="237"/>
    </location>
</feature>
<dbReference type="InParanoid" id="A0A401GM91"/>